<dbReference type="SUPFAM" id="SSF82693">
    <property type="entry name" value="Multidrug efflux transporter AcrB pore domain, PN1, PN2, PC1 and PC2 subdomains"/>
    <property type="match status" value="3"/>
</dbReference>
<reference evidence="2 3" key="1">
    <citation type="submission" date="2020-01" db="EMBL/GenBank/DDBJ databases">
        <title>Anaeroalcalibacter tamaniensis gen. nov., sp. nov., moderately halophilic strictly anaerobic fermenter bacterium from mud volcano of Taman peninsula.</title>
        <authorList>
            <person name="Frolova A."/>
            <person name="Merkel A.Y."/>
            <person name="Slobodkin A.I."/>
        </authorList>
    </citation>
    <scope>NUCLEOTIDE SEQUENCE [LARGE SCALE GENOMIC DNA]</scope>
    <source>
        <strain evidence="2 3">F-3ap</strain>
    </source>
</reference>
<dbReference type="SUPFAM" id="SSF82866">
    <property type="entry name" value="Multidrug efflux transporter AcrB transmembrane domain"/>
    <property type="match status" value="2"/>
</dbReference>
<name>A0A7X5KM66_9FIRM</name>
<comment type="caution">
    <text evidence="2">The sequence shown here is derived from an EMBL/GenBank/DDBJ whole genome shotgun (WGS) entry which is preliminary data.</text>
</comment>
<keyword evidence="1" id="KW-1133">Transmembrane helix</keyword>
<dbReference type="AlphaFoldDB" id="A0A7X5KM66"/>
<dbReference type="PANTHER" id="PTHR32063:SF0">
    <property type="entry name" value="SWARMING MOTILITY PROTEIN SWRC"/>
    <property type="match status" value="1"/>
</dbReference>
<evidence type="ECO:0000313" key="2">
    <source>
        <dbReference type="EMBL" id="NDL66393.1"/>
    </source>
</evidence>
<feature type="transmembrane region" description="Helical" evidence="1">
    <location>
        <begin position="458"/>
        <end position="481"/>
    </location>
</feature>
<sequence length="1040" mass="112460">MNLPSLAVRRPITTVMFMLVVVLFGMVSSSRLPIDLYPNIEIPVAIVNTTYANVAPEEIEKLVTRPIEEVMGTVADIDAITSITREGSSIVIAQFKIGTDMDFATLDMREKVDMVAGFLPDGASDPMVMRIDINATPIMQVAVSGADVATLQRYADDVLKPSVERVQGVASAEVSGGYEEYVSIQVDTAKMEGYGLTLDRVAGILGAENINMPAGTVFQGDKELLLRGIGEFEDLEEIRDLPIPLGTGGILRVREIAVVEMANKEQSSITKVDGEPAVSIAVQKQSGTNTVAVANAVRQSLLETAKGSEYEVRVIYDQSDFIKRSINQVANNGMVGGILAVFVLFIFLRSVRSTIIIGLAIPISVIATFILIYFNGITLNMMTLGGLALGIGMLVDNAVVVLENIYRFVQEGKPRKEAAVEGAREVAMAVTASTLTTIAVFLPIVFVEGVTSIMFRELALTVTFSLVSSLVVSLTLVPMLASKLLVVDEQQGMHHANRAKPVAFLLDQADRFYSRLEEGYRNLLRWALHHKKTVVLGAFVFFVASMLSMVLVGKEFMPMTDEGTFTINLETEPGAGVEEIGSLVDQVVEAILDVPELDYVFTNASISSGIRMMNSGAVQGMLVPLDQRNRSVDDVVVDIEGRIARIPGMKATVAATSSTGMMGGGSAISIQIKGDDLELLEDLALQVGDKVGTVQGARNISNSLEDAIPQVEMRLDRNNASRFGLTTAQVASEVKNVLDGKTATRYRIEGDEIDVVLEGDTRYQESITALEQMPIGTPAGGTVPLGLVADIQGRSGPLQINREDQARTVTVSADVYGRDLGLVSAEIQTLVDAMELPRGYTIEFGGQNQEMVEAFSDLGLALILALILVYMIIASQFESLLAPFIIMFTTPLAFSAGTLGLFLTNRNLNVPSIIGYIMLAGIVVNNAIVLIDYIQTRMARGEDTYTAITNAGPIRLRPILMTTLTTVLALFPLALGIGEGAELQAPMSTVVIFGLSISMFLTLVFIPVLFSIMDNRHRKFLAAREARRMKRELKRKGEAL</sequence>
<dbReference type="PANTHER" id="PTHR32063">
    <property type="match status" value="1"/>
</dbReference>
<dbReference type="Gene3D" id="3.30.2090.10">
    <property type="entry name" value="Multidrug efflux transporter AcrB TolC docking domain, DN and DC subdomains"/>
    <property type="match status" value="2"/>
</dbReference>
<feature type="transmembrane region" description="Helical" evidence="1">
    <location>
        <begin position="990"/>
        <end position="1010"/>
    </location>
</feature>
<gene>
    <name evidence="2" type="ORF">GXN74_01350</name>
</gene>
<keyword evidence="1" id="KW-0472">Membrane</keyword>
<dbReference type="Gene3D" id="3.30.70.1430">
    <property type="entry name" value="Multidrug efflux transporter AcrB pore domain"/>
    <property type="match status" value="2"/>
</dbReference>
<dbReference type="PRINTS" id="PR00702">
    <property type="entry name" value="ACRIFLAVINRP"/>
</dbReference>
<dbReference type="Gene3D" id="3.30.70.1320">
    <property type="entry name" value="Multidrug efflux transporter AcrB pore domain like"/>
    <property type="match status" value="1"/>
</dbReference>
<dbReference type="Proteomes" id="UP000461585">
    <property type="component" value="Unassembled WGS sequence"/>
</dbReference>
<accession>A0A7X5KM66</accession>
<feature type="transmembrane region" description="Helical" evidence="1">
    <location>
        <begin position="913"/>
        <end position="934"/>
    </location>
</feature>
<dbReference type="RefSeq" id="WP_162369123.1">
    <property type="nucleotide sequence ID" value="NZ_JAAEEH010000002.1"/>
</dbReference>
<dbReference type="InterPro" id="IPR027463">
    <property type="entry name" value="AcrB_DN_DC_subdom"/>
</dbReference>
<dbReference type="SUPFAM" id="SSF82714">
    <property type="entry name" value="Multidrug efflux transporter AcrB TolC docking domain, DN and DC subdomains"/>
    <property type="match status" value="2"/>
</dbReference>
<dbReference type="GO" id="GO:0042910">
    <property type="term" value="F:xenobiotic transmembrane transporter activity"/>
    <property type="evidence" value="ECO:0007669"/>
    <property type="project" value="TreeGrafter"/>
</dbReference>
<feature type="transmembrane region" description="Helical" evidence="1">
    <location>
        <begin position="426"/>
        <end position="446"/>
    </location>
</feature>
<feature type="transmembrane region" description="Helical" evidence="1">
    <location>
        <begin position="355"/>
        <end position="374"/>
    </location>
</feature>
<keyword evidence="1" id="KW-0812">Transmembrane</keyword>
<feature type="transmembrane region" description="Helical" evidence="1">
    <location>
        <begin position="533"/>
        <end position="552"/>
    </location>
</feature>
<feature type="transmembrane region" description="Helical" evidence="1">
    <location>
        <begin position="880"/>
        <end position="901"/>
    </location>
</feature>
<dbReference type="EMBL" id="JAAEEH010000002">
    <property type="protein sequence ID" value="NDL66393.1"/>
    <property type="molecule type" value="Genomic_DNA"/>
</dbReference>
<feature type="transmembrane region" description="Helical" evidence="1">
    <location>
        <begin position="854"/>
        <end position="873"/>
    </location>
</feature>
<evidence type="ECO:0000256" key="1">
    <source>
        <dbReference type="SAM" id="Phobius"/>
    </source>
</evidence>
<evidence type="ECO:0000313" key="3">
    <source>
        <dbReference type="Proteomes" id="UP000461585"/>
    </source>
</evidence>
<dbReference type="Gene3D" id="1.20.1640.10">
    <property type="entry name" value="Multidrug efflux transporter AcrB transmembrane domain"/>
    <property type="match status" value="2"/>
</dbReference>
<keyword evidence="3" id="KW-1185">Reference proteome</keyword>
<protein>
    <submittedName>
        <fullName evidence="2">Efflux RND transporter permease subunit</fullName>
    </submittedName>
</protein>
<feature type="transmembrane region" description="Helical" evidence="1">
    <location>
        <begin position="329"/>
        <end position="348"/>
    </location>
</feature>
<dbReference type="GO" id="GO:0005886">
    <property type="term" value="C:plasma membrane"/>
    <property type="evidence" value="ECO:0007669"/>
    <property type="project" value="TreeGrafter"/>
</dbReference>
<proteinExistence type="predicted"/>
<feature type="transmembrane region" description="Helical" evidence="1">
    <location>
        <begin position="386"/>
        <end position="406"/>
    </location>
</feature>
<feature type="transmembrane region" description="Helical" evidence="1">
    <location>
        <begin position="959"/>
        <end position="978"/>
    </location>
</feature>
<dbReference type="InterPro" id="IPR001036">
    <property type="entry name" value="Acrflvin-R"/>
</dbReference>
<dbReference type="Pfam" id="PF00873">
    <property type="entry name" value="ACR_tran"/>
    <property type="match status" value="1"/>
</dbReference>
<dbReference type="Gene3D" id="3.30.70.1440">
    <property type="entry name" value="Multidrug efflux transporter AcrB pore domain"/>
    <property type="match status" value="1"/>
</dbReference>
<organism evidence="2 3">
    <name type="scientific">Anaerotalea alkaliphila</name>
    <dbReference type="NCBI Taxonomy" id="2662126"/>
    <lineage>
        <taxon>Bacteria</taxon>
        <taxon>Bacillati</taxon>
        <taxon>Bacillota</taxon>
        <taxon>Clostridia</taxon>
        <taxon>Eubacteriales</taxon>
        <taxon>Anaerotalea</taxon>
    </lineage>
</organism>